<dbReference type="InterPro" id="IPR036259">
    <property type="entry name" value="MFS_trans_sf"/>
</dbReference>
<dbReference type="SUPFAM" id="SSF103473">
    <property type="entry name" value="MFS general substrate transporter"/>
    <property type="match status" value="1"/>
</dbReference>
<keyword evidence="5 8" id="KW-0812">Transmembrane</keyword>
<dbReference type="PROSITE" id="PS50850">
    <property type="entry name" value="MFS"/>
    <property type="match status" value="1"/>
</dbReference>
<feature type="domain" description="Major facilitator superfamily (MFS) profile" evidence="9">
    <location>
        <begin position="32"/>
        <end position="492"/>
    </location>
</feature>
<dbReference type="Pfam" id="PF07690">
    <property type="entry name" value="MFS_1"/>
    <property type="match status" value="1"/>
</dbReference>
<feature type="transmembrane region" description="Helical" evidence="8">
    <location>
        <begin position="431"/>
        <end position="449"/>
    </location>
</feature>
<dbReference type="InterPro" id="IPR004638">
    <property type="entry name" value="EmrB-like"/>
</dbReference>
<comment type="similarity">
    <text evidence="2">Belongs to the major facilitator superfamily. EmrB family.</text>
</comment>
<feature type="transmembrane region" description="Helical" evidence="8">
    <location>
        <begin position="160"/>
        <end position="178"/>
    </location>
</feature>
<feature type="transmembrane region" description="Helical" evidence="8">
    <location>
        <begin position="67"/>
        <end position="90"/>
    </location>
</feature>
<dbReference type="Gene3D" id="1.20.1250.20">
    <property type="entry name" value="MFS general substrate transporter like domains"/>
    <property type="match status" value="1"/>
</dbReference>
<keyword evidence="11" id="KW-1185">Reference proteome</keyword>
<keyword evidence="6 8" id="KW-1133">Transmembrane helix</keyword>
<reference evidence="10" key="1">
    <citation type="submission" date="2021-03" db="EMBL/GenBank/DDBJ databases">
        <title>Microbacterium sp. nov., a novel actinobacterium isolated from cow dung.</title>
        <authorList>
            <person name="Zhang L."/>
        </authorList>
    </citation>
    <scope>NUCLEOTIDE SEQUENCE</scope>
    <source>
        <strain evidence="10">NEAU-LLB</strain>
    </source>
</reference>
<dbReference type="InterPro" id="IPR011701">
    <property type="entry name" value="MFS"/>
</dbReference>
<dbReference type="Proteomes" id="UP000680132">
    <property type="component" value="Unassembled WGS sequence"/>
</dbReference>
<feature type="transmembrane region" description="Helical" evidence="8">
    <location>
        <begin position="330"/>
        <end position="349"/>
    </location>
</feature>
<evidence type="ECO:0000256" key="7">
    <source>
        <dbReference type="ARBA" id="ARBA00023136"/>
    </source>
</evidence>
<evidence type="ECO:0000313" key="11">
    <source>
        <dbReference type="Proteomes" id="UP000680132"/>
    </source>
</evidence>
<feature type="transmembrane region" description="Helical" evidence="8">
    <location>
        <begin position="384"/>
        <end position="410"/>
    </location>
</feature>
<evidence type="ECO:0000256" key="5">
    <source>
        <dbReference type="ARBA" id="ARBA00022692"/>
    </source>
</evidence>
<dbReference type="EMBL" id="JAGFOA010000001">
    <property type="protein sequence ID" value="MBO3662279.1"/>
    <property type="molecule type" value="Genomic_DNA"/>
</dbReference>
<feature type="transmembrane region" description="Helical" evidence="8">
    <location>
        <begin position="254"/>
        <end position="274"/>
    </location>
</feature>
<feature type="transmembrane region" description="Helical" evidence="8">
    <location>
        <begin position="294"/>
        <end position="318"/>
    </location>
</feature>
<feature type="transmembrane region" description="Helical" evidence="8">
    <location>
        <begin position="97"/>
        <end position="115"/>
    </location>
</feature>
<comment type="caution">
    <text evidence="10">The sequence shown here is derived from an EMBL/GenBank/DDBJ whole genome shotgun (WGS) entry which is preliminary data.</text>
</comment>
<feature type="transmembrane region" description="Helical" evidence="8">
    <location>
        <begin position="184"/>
        <end position="203"/>
    </location>
</feature>
<feature type="transmembrane region" description="Helical" evidence="8">
    <location>
        <begin position="215"/>
        <end position="234"/>
    </location>
</feature>
<evidence type="ECO:0000256" key="8">
    <source>
        <dbReference type="SAM" id="Phobius"/>
    </source>
</evidence>
<evidence type="ECO:0000256" key="6">
    <source>
        <dbReference type="ARBA" id="ARBA00022989"/>
    </source>
</evidence>
<dbReference type="InterPro" id="IPR020846">
    <property type="entry name" value="MFS_dom"/>
</dbReference>
<dbReference type="GO" id="GO:0005886">
    <property type="term" value="C:plasma membrane"/>
    <property type="evidence" value="ECO:0007669"/>
    <property type="project" value="UniProtKB-SubCell"/>
</dbReference>
<dbReference type="AlphaFoldDB" id="A0A939TSU7"/>
<feature type="transmembrane region" description="Helical" evidence="8">
    <location>
        <begin position="32"/>
        <end position="55"/>
    </location>
</feature>
<keyword evidence="7 8" id="KW-0472">Membrane</keyword>
<protein>
    <submittedName>
        <fullName evidence="10">Multidrug efflux MFS transporter</fullName>
    </submittedName>
</protein>
<keyword evidence="4" id="KW-1003">Cell membrane</keyword>
<gene>
    <name evidence="10" type="ORF">J5V96_01995</name>
</gene>
<dbReference type="PANTHER" id="PTHR42718">
    <property type="entry name" value="MAJOR FACILITATOR SUPERFAMILY MULTIDRUG TRANSPORTER MFSC"/>
    <property type="match status" value="1"/>
</dbReference>
<evidence type="ECO:0000259" key="9">
    <source>
        <dbReference type="PROSITE" id="PS50850"/>
    </source>
</evidence>
<evidence type="ECO:0000256" key="3">
    <source>
        <dbReference type="ARBA" id="ARBA00022448"/>
    </source>
</evidence>
<accession>A0A939TSU7</accession>
<dbReference type="NCBIfam" id="TIGR00711">
    <property type="entry name" value="efflux_EmrB"/>
    <property type="match status" value="1"/>
</dbReference>
<feature type="transmembrane region" description="Helical" evidence="8">
    <location>
        <begin position="127"/>
        <end position="148"/>
    </location>
</feature>
<evidence type="ECO:0000256" key="4">
    <source>
        <dbReference type="ARBA" id="ARBA00022475"/>
    </source>
</evidence>
<keyword evidence="3" id="KW-0813">Transport</keyword>
<dbReference type="GO" id="GO:0022857">
    <property type="term" value="F:transmembrane transporter activity"/>
    <property type="evidence" value="ECO:0007669"/>
    <property type="project" value="InterPro"/>
</dbReference>
<dbReference type="PANTHER" id="PTHR42718:SF9">
    <property type="entry name" value="MAJOR FACILITATOR SUPERFAMILY MULTIDRUG TRANSPORTER MFSC"/>
    <property type="match status" value="1"/>
</dbReference>
<dbReference type="Gene3D" id="1.20.1720.10">
    <property type="entry name" value="Multidrug resistance protein D"/>
    <property type="match status" value="1"/>
</dbReference>
<dbReference type="RefSeq" id="WP_208499974.1">
    <property type="nucleotide sequence ID" value="NZ_JAGFOA010000001.1"/>
</dbReference>
<evidence type="ECO:0000256" key="2">
    <source>
        <dbReference type="ARBA" id="ARBA00008537"/>
    </source>
</evidence>
<name>A0A939TSU7_9MICO</name>
<feature type="transmembrane region" description="Helical" evidence="8">
    <location>
        <begin position="469"/>
        <end position="487"/>
    </location>
</feature>
<sequence>MTATDTNPRTGSVPTPDIARALPQIDPAGMRVVWLLLIAGFVAILNETTMSIAIPHLNVDLGVPPELGQWLTSAFMLTMAVVIPTTGFLLQRLTTRQAFLLAMSLFTAGTAIAMVAPGFEVLLIGRIVQAAGTAITMPLLMTTVMSVVPAHARGRIMGRVGIVISLAPAIGPTLAGVLLQVANWRWIFGVVLPIAVIALIIGAKLMTNLGETNKAPLDVLSVILSAFAFGGLVYGLSQIGGSHGSKSPAMPEGAAGAMIAAAVVLLGLFVWRQIALQKKDDALLDLRVFRARNFTLSIVVMGILSLAMFGTFTALPLYMQDVLRLDSVTAGLVVLPGAVAMGLLGPVIGRIYDAKGVAILLIPGTALVALVMGFYATLTESTPVWALVVAQITMSVGMAMSFTPLFSASLGSLAPKLYSHGSAVLNTLQQVAGAAGVAVLITTMASVSASREAAGIAELAAGAAGARAAFLFSAIVAALAVVAAVFVRKPEDSSEGFHGGH</sequence>
<evidence type="ECO:0000313" key="10">
    <source>
        <dbReference type="EMBL" id="MBO3662279.1"/>
    </source>
</evidence>
<proteinExistence type="inferred from homology"/>
<comment type="subcellular location">
    <subcellularLocation>
        <location evidence="1">Cell membrane</location>
        <topology evidence="1">Multi-pass membrane protein</topology>
    </subcellularLocation>
</comment>
<feature type="transmembrane region" description="Helical" evidence="8">
    <location>
        <begin position="356"/>
        <end position="378"/>
    </location>
</feature>
<organism evidence="10 11">
    <name type="scientific">Microbacterium stercoris</name>
    <dbReference type="NCBI Taxonomy" id="2820289"/>
    <lineage>
        <taxon>Bacteria</taxon>
        <taxon>Bacillati</taxon>
        <taxon>Actinomycetota</taxon>
        <taxon>Actinomycetes</taxon>
        <taxon>Micrococcales</taxon>
        <taxon>Microbacteriaceae</taxon>
        <taxon>Microbacterium</taxon>
    </lineage>
</organism>
<dbReference type="PRINTS" id="PR01036">
    <property type="entry name" value="TCRTETB"/>
</dbReference>
<dbReference type="CDD" id="cd17503">
    <property type="entry name" value="MFS_LmrB_MDR_like"/>
    <property type="match status" value="1"/>
</dbReference>
<evidence type="ECO:0000256" key="1">
    <source>
        <dbReference type="ARBA" id="ARBA00004651"/>
    </source>
</evidence>